<comment type="caution">
    <text evidence="2">The sequence shown here is derived from an EMBL/GenBank/DDBJ whole genome shotgun (WGS) entry which is preliminary data.</text>
</comment>
<protein>
    <submittedName>
        <fullName evidence="2">Uncharacterized protein</fullName>
    </submittedName>
</protein>
<sequence length="179" mass="19850">MSSTLQTRFRAATSSKLSGVPFLILLKIPIGFKSDSDPRPQLETVSCRRSSDDPSPEAFSRLRSGYNWVSERVYPAEFRSSNSSSLACHEGLCITVRSKCATGYGCVTSIDSVDIVKKVHLSNIRAGLPASHLDRNLLKLNLFPDLKLSEWLMQMQSVRIALDFDQGGDMFRAINFNAS</sequence>
<dbReference type="AlphaFoldDB" id="A0AAW0BUQ5"/>
<organism evidence="2 3">
    <name type="scientific">Favolaschia claudopus</name>
    <dbReference type="NCBI Taxonomy" id="2862362"/>
    <lineage>
        <taxon>Eukaryota</taxon>
        <taxon>Fungi</taxon>
        <taxon>Dikarya</taxon>
        <taxon>Basidiomycota</taxon>
        <taxon>Agaricomycotina</taxon>
        <taxon>Agaricomycetes</taxon>
        <taxon>Agaricomycetidae</taxon>
        <taxon>Agaricales</taxon>
        <taxon>Marasmiineae</taxon>
        <taxon>Mycenaceae</taxon>
        <taxon>Favolaschia</taxon>
    </lineage>
</organism>
<evidence type="ECO:0000256" key="1">
    <source>
        <dbReference type="SAM" id="MobiDB-lite"/>
    </source>
</evidence>
<accession>A0AAW0BUQ5</accession>
<name>A0AAW0BUQ5_9AGAR</name>
<evidence type="ECO:0000313" key="3">
    <source>
        <dbReference type="Proteomes" id="UP001362999"/>
    </source>
</evidence>
<keyword evidence="3" id="KW-1185">Reference proteome</keyword>
<feature type="region of interest" description="Disordered" evidence="1">
    <location>
        <begin position="38"/>
        <end position="58"/>
    </location>
</feature>
<dbReference type="Proteomes" id="UP001362999">
    <property type="component" value="Unassembled WGS sequence"/>
</dbReference>
<evidence type="ECO:0000313" key="2">
    <source>
        <dbReference type="EMBL" id="KAK7030134.1"/>
    </source>
</evidence>
<gene>
    <name evidence="2" type="ORF">R3P38DRAFT_3266928</name>
</gene>
<reference evidence="2 3" key="1">
    <citation type="journal article" date="2024" name="J Genomics">
        <title>Draft genome sequencing and assembly of Favolaschia claudopus CIRM-BRFM 2984 isolated from oak limbs.</title>
        <authorList>
            <person name="Navarro D."/>
            <person name="Drula E."/>
            <person name="Chaduli D."/>
            <person name="Cazenave R."/>
            <person name="Ahrendt S."/>
            <person name="Wang J."/>
            <person name="Lipzen A."/>
            <person name="Daum C."/>
            <person name="Barry K."/>
            <person name="Grigoriev I.V."/>
            <person name="Favel A."/>
            <person name="Rosso M.N."/>
            <person name="Martin F."/>
        </authorList>
    </citation>
    <scope>NUCLEOTIDE SEQUENCE [LARGE SCALE GENOMIC DNA]</scope>
    <source>
        <strain evidence="2 3">CIRM-BRFM 2984</strain>
    </source>
</reference>
<proteinExistence type="predicted"/>
<dbReference type="EMBL" id="JAWWNJ010000026">
    <property type="protein sequence ID" value="KAK7030134.1"/>
    <property type="molecule type" value="Genomic_DNA"/>
</dbReference>